<dbReference type="AlphaFoldDB" id="A0A9N8DKY6"/>
<evidence type="ECO:0000313" key="2">
    <source>
        <dbReference type="EMBL" id="CAB9504888.1"/>
    </source>
</evidence>
<dbReference type="EMBL" id="CAICTM010000211">
    <property type="protein sequence ID" value="CAB9504888.1"/>
    <property type="molecule type" value="Genomic_DNA"/>
</dbReference>
<protein>
    <submittedName>
        <fullName evidence="2">Uncharacterized protein</fullName>
    </submittedName>
</protein>
<dbReference type="OrthoDB" id="57480at2759"/>
<feature type="compositionally biased region" description="Polar residues" evidence="1">
    <location>
        <begin position="255"/>
        <end position="264"/>
    </location>
</feature>
<name>A0A9N8DKY6_9STRA</name>
<accession>A0A9N8DKY6</accession>
<feature type="region of interest" description="Disordered" evidence="1">
    <location>
        <begin position="255"/>
        <end position="294"/>
    </location>
</feature>
<comment type="caution">
    <text evidence="2">The sequence shown here is derived from an EMBL/GenBank/DDBJ whole genome shotgun (WGS) entry which is preliminary data.</text>
</comment>
<evidence type="ECO:0000313" key="3">
    <source>
        <dbReference type="Proteomes" id="UP001153069"/>
    </source>
</evidence>
<dbReference type="Proteomes" id="UP001153069">
    <property type="component" value="Unassembled WGS sequence"/>
</dbReference>
<organism evidence="2 3">
    <name type="scientific">Seminavis robusta</name>
    <dbReference type="NCBI Taxonomy" id="568900"/>
    <lineage>
        <taxon>Eukaryota</taxon>
        <taxon>Sar</taxon>
        <taxon>Stramenopiles</taxon>
        <taxon>Ochrophyta</taxon>
        <taxon>Bacillariophyta</taxon>
        <taxon>Bacillariophyceae</taxon>
        <taxon>Bacillariophycidae</taxon>
        <taxon>Naviculales</taxon>
        <taxon>Naviculaceae</taxon>
        <taxon>Seminavis</taxon>
    </lineage>
</organism>
<gene>
    <name evidence="2" type="ORF">SEMRO_212_G088180.1</name>
</gene>
<sequence length="632" mass="68986">MTYNTLSFLVCDIPHFRTITQTNAIDSLIIGTSNTASTTKGSTVTLTVSATCHNCTTDLTLFEEAAPLQDTTNSSTANTNTNANTNAAISKKHMIPPPHNHNHNHNHNHHNRLLRERQATTPTSAPTITTPSCLCSGATGLEPPYTLSVQDFLPILNGQLVQSLATSINVTVVRLEELRPVTCASDVRQFTSFAYLDVNVRENTVPSKEEIQALERAFQDAYNRLAFESCDPFFRSILNAQLQIELPTTTTLFGIPGTGTTSATQRRRWHGNPYNQRTVSASSSSLETPAPASDAFVNSRNEGSLPLTMGRQDQPGNILNSTTTCLCPSGSAEPDVIEDTGDNTTDSQQTSVAITREDFLLEYNTELQEQQQEAEEEGAAGDAGGSTIVVVESVDSLTEGQKVQCGQVTGSFTSEVFSDLRLNISSITQEEVRLLEQSFRESYNDVSFQTCDNLFRQVVDVELRVAPITGAPASNATRGRRLQDVIAETSPPRNSTDDISFGACDEFFRVVVDVGLLISKSTNATDAGNAGAQGTTTAVFQVTGRCRNCPVTDTGSFGLFDDAIRRRRTLVDVRRSFPRHHFRRKMQEALDVCLCPQGKEPGEEPSPTTREFVDDFNDNLVKAQQEEAAAKH</sequence>
<evidence type="ECO:0000256" key="1">
    <source>
        <dbReference type="SAM" id="MobiDB-lite"/>
    </source>
</evidence>
<proteinExistence type="predicted"/>
<keyword evidence="3" id="KW-1185">Reference proteome</keyword>
<reference evidence="2" key="1">
    <citation type="submission" date="2020-06" db="EMBL/GenBank/DDBJ databases">
        <authorList>
            <consortium name="Plant Systems Biology data submission"/>
        </authorList>
    </citation>
    <scope>NUCLEOTIDE SEQUENCE</scope>
    <source>
        <strain evidence="2">D6</strain>
    </source>
</reference>
<feature type="compositionally biased region" description="Polar residues" evidence="1">
    <location>
        <begin position="273"/>
        <end position="287"/>
    </location>
</feature>